<dbReference type="InterPro" id="IPR035921">
    <property type="entry name" value="F/V-ATP_Csub_sf"/>
</dbReference>
<dbReference type="GO" id="GO:0005774">
    <property type="term" value="C:vacuolar membrane"/>
    <property type="evidence" value="ECO:0007669"/>
    <property type="project" value="UniProtKB-SubCell"/>
</dbReference>
<feature type="transmembrane region" description="Helical" evidence="10">
    <location>
        <begin position="164"/>
        <end position="186"/>
    </location>
</feature>
<feature type="transmembrane region" description="Helical" evidence="10">
    <location>
        <begin position="247"/>
        <end position="269"/>
    </location>
</feature>
<feature type="domain" description="V-ATPase proteolipid subunit C-like" evidence="11">
    <location>
        <begin position="101"/>
        <end position="148"/>
    </location>
</feature>
<gene>
    <name evidence="12" type="ORF">DME_LOCUS5145</name>
</gene>
<evidence type="ECO:0000313" key="13">
    <source>
        <dbReference type="Proteomes" id="UP000038040"/>
    </source>
</evidence>
<evidence type="ECO:0000256" key="1">
    <source>
        <dbReference type="ARBA" id="ARBA00004141"/>
    </source>
</evidence>
<dbReference type="GO" id="GO:0046961">
    <property type="term" value="F:proton-transporting ATPase activity, rotational mechanism"/>
    <property type="evidence" value="ECO:0007669"/>
    <property type="project" value="InterPro"/>
</dbReference>
<dbReference type="NCBIfam" id="TIGR01100">
    <property type="entry name" value="V_ATP_synt_C"/>
    <property type="match status" value="2"/>
</dbReference>
<evidence type="ECO:0000313" key="15">
    <source>
        <dbReference type="WBParaSite" id="DME_0000078501-mRNA-1"/>
    </source>
</evidence>
<evidence type="ECO:0000256" key="8">
    <source>
        <dbReference type="ARBA" id="ARBA00023136"/>
    </source>
</evidence>
<feature type="transmembrane region" description="Helical" evidence="10">
    <location>
        <begin position="60"/>
        <end position="81"/>
    </location>
</feature>
<dbReference type="InterPro" id="IPR000245">
    <property type="entry name" value="ATPase_proteolipid_csu"/>
</dbReference>
<feature type="transmembrane region" description="Helical" evidence="10">
    <location>
        <begin position="134"/>
        <end position="152"/>
    </location>
</feature>
<dbReference type="Pfam" id="PF00137">
    <property type="entry name" value="ATP-synt_C"/>
    <property type="match status" value="4"/>
</dbReference>
<dbReference type="GO" id="GO:0033179">
    <property type="term" value="C:proton-transporting V-type ATPase, V0 domain"/>
    <property type="evidence" value="ECO:0007669"/>
    <property type="project" value="InterPro"/>
</dbReference>
<feature type="transmembrane region" description="Helical" evidence="10">
    <location>
        <begin position="281"/>
        <end position="306"/>
    </location>
</feature>
<keyword evidence="5 10" id="KW-0375">Hydrogen ion transport</keyword>
<dbReference type="GO" id="GO:0007042">
    <property type="term" value="P:lysosomal lumen acidification"/>
    <property type="evidence" value="ECO:0007669"/>
    <property type="project" value="UniProtKB-ARBA"/>
</dbReference>
<evidence type="ECO:0000256" key="5">
    <source>
        <dbReference type="ARBA" id="ARBA00022781"/>
    </source>
</evidence>
<dbReference type="FunFam" id="1.20.120.610:FF:000001">
    <property type="entry name" value="V-type proton ATPase proteolipid subunit"/>
    <property type="match status" value="2"/>
</dbReference>
<comment type="subunit">
    <text evidence="9">V-ATPase is a heteromultimeric enzyme made up of two complexes: the ATP-hydrolytic V1 complex and the proton translocation V0 complex. The V1 complex consists of three catalytic AB heterodimers that form a heterohexamer, three peripheral stalks each consisting of EG heterodimers, one central rotor including subunits D and F, and the regulatory subunits C and H. The proton translocation complex V0 consists of the proton transport subunit a, a ring of proteolipid subunits c9c'', rotary subunit d, subunits e and f, and the accessory subunits vah-19/Ac45 and vah-20/PRR.</text>
</comment>
<comment type="similarity">
    <text evidence="2 10">Belongs to the V-ATPase proteolipid subunit family.</text>
</comment>
<dbReference type="Proteomes" id="UP000038040">
    <property type="component" value="Unplaced"/>
</dbReference>
<feature type="transmembrane region" description="Helical" evidence="10">
    <location>
        <begin position="18"/>
        <end position="39"/>
    </location>
</feature>
<feature type="domain" description="V-ATPase proteolipid subunit C-like" evidence="11">
    <location>
        <begin position="168"/>
        <end position="227"/>
    </location>
</feature>
<evidence type="ECO:0000256" key="2">
    <source>
        <dbReference type="ARBA" id="ARBA00007296"/>
    </source>
</evidence>
<keyword evidence="6 10" id="KW-1133">Transmembrane helix</keyword>
<keyword evidence="3 10" id="KW-0813">Transport</keyword>
<organism evidence="13 15">
    <name type="scientific">Dracunculus medinensis</name>
    <name type="common">Guinea worm</name>
    <dbReference type="NCBI Taxonomy" id="318479"/>
    <lineage>
        <taxon>Eukaryota</taxon>
        <taxon>Metazoa</taxon>
        <taxon>Ecdysozoa</taxon>
        <taxon>Nematoda</taxon>
        <taxon>Chromadorea</taxon>
        <taxon>Rhabditida</taxon>
        <taxon>Spirurina</taxon>
        <taxon>Dracunculoidea</taxon>
        <taxon>Dracunculidae</taxon>
        <taxon>Dracunculus</taxon>
    </lineage>
</organism>
<evidence type="ECO:0000256" key="3">
    <source>
        <dbReference type="ARBA" id="ARBA00022448"/>
    </source>
</evidence>
<dbReference type="WBParaSite" id="DME_0000078501-mRNA-1">
    <property type="protein sequence ID" value="DME_0000078501-mRNA-1"/>
    <property type="gene ID" value="DME_0000078501"/>
</dbReference>
<dbReference type="CDD" id="cd18176">
    <property type="entry name" value="ATP-synt_Vo_c_ATP6C_rpt2"/>
    <property type="match status" value="2"/>
</dbReference>
<name>A0A0N4U296_DRAME</name>
<dbReference type="PRINTS" id="PR00122">
    <property type="entry name" value="VACATPASE"/>
</dbReference>
<dbReference type="EMBL" id="UYYG01001151">
    <property type="protein sequence ID" value="VDN55172.1"/>
    <property type="molecule type" value="Genomic_DNA"/>
</dbReference>
<dbReference type="SUPFAM" id="SSF81333">
    <property type="entry name" value="F1F0 ATP synthase subunit C"/>
    <property type="match status" value="3"/>
</dbReference>
<feature type="transmembrane region" description="Helical" evidence="10">
    <location>
        <begin position="207"/>
        <end position="227"/>
    </location>
</feature>
<protein>
    <recommendedName>
        <fullName evidence="10">V-type proton ATPase proteolipid subunit</fullName>
    </recommendedName>
</protein>
<keyword evidence="10" id="KW-0926">Vacuole</keyword>
<reference evidence="15" key="1">
    <citation type="submission" date="2017-02" db="UniProtKB">
        <authorList>
            <consortium name="WormBaseParasite"/>
        </authorList>
    </citation>
    <scope>IDENTIFICATION</scope>
</reference>
<dbReference type="AlphaFoldDB" id="A0A0N4U296"/>
<evidence type="ECO:0000313" key="14">
    <source>
        <dbReference type="Proteomes" id="UP000274756"/>
    </source>
</evidence>
<comment type="subcellular location">
    <subcellularLocation>
        <location evidence="1">Membrane</location>
        <topology evidence="1">Multi-pass membrane protein</topology>
    </subcellularLocation>
    <subcellularLocation>
        <location evidence="10">Vacuole membrane</location>
        <topology evidence="10">Multi-pass membrane protein</topology>
    </subcellularLocation>
</comment>
<keyword evidence="8 10" id="KW-0472">Membrane</keyword>
<dbReference type="InterPro" id="IPR011555">
    <property type="entry name" value="ATPase_proteolipid_su_C_euk"/>
</dbReference>
<evidence type="ECO:0000256" key="6">
    <source>
        <dbReference type="ARBA" id="ARBA00022989"/>
    </source>
</evidence>
<dbReference type="Proteomes" id="UP000274756">
    <property type="component" value="Unassembled WGS sequence"/>
</dbReference>
<evidence type="ECO:0000256" key="7">
    <source>
        <dbReference type="ARBA" id="ARBA00023065"/>
    </source>
</evidence>
<dbReference type="STRING" id="318479.A0A0N4U296"/>
<dbReference type="InterPro" id="IPR002379">
    <property type="entry name" value="ATPase_proteolipid_c-like_dom"/>
</dbReference>
<evidence type="ECO:0000259" key="11">
    <source>
        <dbReference type="Pfam" id="PF00137"/>
    </source>
</evidence>
<evidence type="ECO:0000256" key="10">
    <source>
        <dbReference type="RuleBase" id="RU363060"/>
    </source>
</evidence>
<keyword evidence="14" id="KW-1185">Reference proteome</keyword>
<dbReference type="CDD" id="cd18175">
    <property type="entry name" value="ATP-synt_Vo_c_ATP6C_rpt1"/>
    <property type="match status" value="2"/>
</dbReference>
<evidence type="ECO:0000256" key="4">
    <source>
        <dbReference type="ARBA" id="ARBA00022692"/>
    </source>
</evidence>
<keyword evidence="7 10" id="KW-0406">Ion transport</keyword>
<dbReference type="Gene3D" id="1.20.120.610">
    <property type="entry name" value="lithium bound rotor ring of v- atpase"/>
    <property type="match status" value="2"/>
</dbReference>
<feature type="domain" description="V-ATPase proteolipid subunit C-like" evidence="11">
    <location>
        <begin position="22"/>
        <end position="81"/>
    </location>
</feature>
<evidence type="ECO:0000313" key="12">
    <source>
        <dbReference type="EMBL" id="VDN55172.1"/>
    </source>
</evidence>
<proteinExistence type="inferred from homology"/>
<evidence type="ECO:0000256" key="9">
    <source>
        <dbReference type="ARBA" id="ARBA00046574"/>
    </source>
</evidence>
<dbReference type="OrthoDB" id="1744869at2759"/>
<reference evidence="12 14" key="2">
    <citation type="submission" date="2018-11" db="EMBL/GenBank/DDBJ databases">
        <authorList>
            <consortium name="Pathogen Informatics"/>
        </authorList>
    </citation>
    <scope>NUCLEOTIDE SEQUENCE [LARGE SCALE GENOMIC DNA]</scope>
</reference>
<feature type="transmembrane region" description="Helical" evidence="10">
    <location>
        <begin position="101"/>
        <end position="122"/>
    </location>
</feature>
<sequence length="309" mass="31459">MADINELIKEEEAKYGPFFGTLGVSAAMMFTAAGSAYGTAKAGTGIASMSVNRPDLVMKAIVPVVMAGIVAIYGLVVAVIISGKVQPASKDYTVVSGFSQFAGGLVCGLCGLSAGYAIGIVGDVGVRALSLQPRFFVGMILILIFAEMSGSGPEIIEQVAYAPFFGYMGVASAQIFAVLGAAYGTAKSAVGIASMGVMRPELIMKSVIPVIMAGIIGIYGLVVAMVLKGKITPASQGYTIHQGFAHFAAGLTCGLCGLGAGYAIGIVGDAGVRGTAQQPRLFVGMILILIFSEVLGLYGMIVALLLGTS</sequence>
<feature type="domain" description="V-ATPase proteolipid subunit C-like" evidence="11">
    <location>
        <begin position="247"/>
        <end position="306"/>
    </location>
</feature>
<comment type="function">
    <text evidence="10">Proton-conducting pore forming of the V0 complex of vacuolar(H+)-ATPase (V-ATPase), a multisubunit enzyme composed of a peripheral complex (V1) that hydrolyzes ATP and a membrane integral complex (V0) that translocates protons. V-ATPase is responsible for acidifying and maintaining the pH of intracellular compartments and in some cell types, is targeted to the plasma membrane, where it is responsible for acidifying the extracellular environment.</text>
</comment>
<comment type="caution">
    <text evidence="10">Lacks conserved residue(s) required for the propagation of feature annotation.</text>
</comment>
<accession>A0A0N4U296</accession>
<dbReference type="PANTHER" id="PTHR10263">
    <property type="entry name" value="V-TYPE PROTON ATPASE PROTEOLIPID SUBUNIT"/>
    <property type="match status" value="1"/>
</dbReference>
<keyword evidence="4 10" id="KW-0812">Transmembrane</keyword>